<reference evidence="2 3" key="1">
    <citation type="submission" date="2020-08" db="EMBL/GenBank/DDBJ databases">
        <title>Sequencing the genomes of 1000 actinobacteria strains.</title>
        <authorList>
            <person name="Klenk H.-P."/>
        </authorList>
    </citation>
    <scope>NUCLEOTIDE SEQUENCE [LARGE SCALE GENOMIC DNA]</scope>
    <source>
        <strain evidence="2 3">DSM 105369</strain>
    </source>
</reference>
<feature type="transmembrane region" description="Helical" evidence="1">
    <location>
        <begin position="94"/>
        <end position="116"/>
    </location>
</feature>
<feature type="transmembrane region" description="Helical" evidence="1">
    <location>
        <begin position="208"/>
        <end position="226"/>
    </location>
</feature>
<dbReference type="EMBL" id="JACHVQ010000002">
    <property type="protein sequence ID" value="MBB2892858.1"/>
    <property type="molecule type" value="Genomic_DNA"/>
</dbReference>
<gene>
    <name evidence="2" type="ORF">FHU39_002876</name>
</gene>
<dbReference type="Proteomes" id="UP000559182">
    <property type="component" value="Unassembled WGS sequence"/>
</dbReference>
<feature type="transmembrane region" description="Helical" evidence="1">
    <location>
        <begin position="232"/>
        <end position="254"/>
    </location>
</feature>
<proteinExistence type="predicted"/>
<sequence length="400" mass="42061">MQALDRGRRRWPFITAAVVLVLLDLFAVLVFITGVFDRTTDTGGKVGGLVVSGCVIVLVTWLATRAGRAARRRGVPETLPGLPVVSTARRAGGVTVAIVFLGLAAVILCVETTGLIRGDTSGAGAGLTGAAMCAGVGILGVNMSRTPSAAQRARVLGAQARAVSQGVQPIVGSVVGPPDPRLFTTPSWVRAPVDRSAGYSEQLSEVPWLLLTGCVLAGVAVIWGMARLGGGWVGVLMVPLIVIIFLLVAILIFVPYGIELRGGVLTIGAILAPRIGRGWKRQDIPLEEVVAWTVCPRTRARVAVPRSPFPEGDFELPARPGKRVGNWGNFTGIGVRTVLVVRVDPARVPAAMPSVILNGYSVSDTRNTAVDLGVYVIGTRHAARLARTLDKAMPSRRSLT</sequence>
<feature type="transmembrane region" description="Helical" evidence="1">
    <location>
        <begin position="122"/>
        <end position="142"/>
    </location>
</feature>
<evidence type="ECO:0000256" key="1">
    <source>
        <dbReference type="SAM" id="Phobius"/>
    </source>
</evidence>
<evidence type="ECO:0000313" key="3">
    <source>
        <dbReference type="Proteomes" id="UP000559182"/>
    </source>
</evidence>
<keyword evidence="1" id="KW-0812">Transmembrane</keyword>
<name>A0A839N538_9MICO</name>
<accession>A0A839N538</accession>
<protein>
    <submittedName>
        <fullName evidence="2">Uncharacterized protein</fullName>
    </submittedName>
</protein>
<keyword evidence="3" id="KW-1185">Reference proteome</keyword>
<keyword evidence="1" id="KW-0472">Membrane</keyword>
<feature type="transmembrane region" description="Helical" evidence="1">
    <location>
        <begin position="12"/>
        <end position="34"/>
    </location>
</feature>
<dbReference type="AlphaFoldDB" id="A0A839N538"/>
<comment type="caution">
    <text evidence="2">The sequence shown here is derived from an EMBL/GenBank/DDBJ whole genome shotgun (WGS) entry which is preliminary data.</text>
</comment>
<feature type="transmembrane region" description="Helical" evidence="1">
    <location>
        <begin position="46"/>
        <end position="64"/>
    </location>
</feature>
<dbReference type="RefSeq" id="WP_183321252.1">
    <property type="nucleotide sequence ID" value="NZ_JACHVQ010000002.1"/>
</dbReference>
<organism evidence="2 3">
    <name type="scientific">Flexivirga oryzae</name>
    <dbReference type="NCBI Taxonomy" id="1794944"/>
    <lineage>
        <taxon>Bacteria</taxon>
        <taxon>Bacillati</taxon>
        <taxon>Actinomycetota</taxon>
        <taxon>Actinomycetes</taxon>
        <taxon>Micrococcales</taxon>
        <taxon>Dermacoccaceae</taxon>
        <taxon>Flexivirga</taxon>
    </lineage>
</organism>
<keyword evidence="1" id="KW-1133">Transmembrane helix</keyword>
<evidence type="ECO:0000313" key="2">
    <source>
        <dbReference type="EMBL" id="MBB2892858.1"/>
    </source>
</evidence>